<name>A0A6V7V3R8_MELEN</name>
<accession>A0A6V7V3R8</accession>
<evidence type="ECO:0000256" key="1">
    <source>
        <dbReference type="SAM" id="Phobius"/>
    </source>
</evidence>
<dbReference type="EMBL" id="CAJEWN010000146">
    <property type="protein sequence ID" value="CAD2168910.1"/>
    <property type="molecule type" value="Genomic_DNA"/>
</dbReference>
<keyword evidence="1" id="KW-1133">Transmembrane helix</keyword>
<gene>
    <name evidence="2" type="ORF">MENT_LOCUS20244</name>
</gene>
<sequence>MSNPKIFENTKKQPTKNLIKTTTNLQQQKHLLKKVSLLLLLPLMFLQIINCFTFCLAENNNKVEEMRRWSNGVGLWGKRSMSSSGTNELLDNPTENALLFKRPENSWHKLNALWGKRSSVGIPPSSNWQTATGLWGKKRSVISPLPSAWQQISAYYDLANSRR</sequence>
<organism evidence="2 3">
    <name type="scientific">Meloidogyne enterolobii</name>
    <name type="common">Root-knot nematode worm</name>
    <name type="synonym">Meloidogyne mayaguensis</name>
    <dbReference type="NCBI Taxonomy" id="390850"/>
    <lineage>
        <taxon>Eukaryota</taxon>
        <taxon>Metazoa</taxon>
        <taxon>Ecdysozoa</taxon>
        <taxon>Nematoda</taxon>
        <taxon>Chromadorea</taxon>
        <taxon>Rhabditida</taxon>
        <taxon>Tylenchina</taxon>
        <taxon>Tylenchomorpha</taxon>
        <taxon>Tylenchoidea</taxon>
        <taxon>Meloidogynidae</taxon>
        <taxon>Meloidogyninae</taxon>
        <taxon>Meloidogyne</taxon>
    </lineage>
</organism>
<evidence type="ECO:0000313" key="2">
    <source>
        <dbReference type="EMBL" id="CAD2168910.1"/>
    </source>
</evidence>
<dbReference type="Proteomes" id="UP000580250">
    <property type="component" value="Unassembled WGS sequence"/>
</dbReference>
<dbReference type="AlphaFoldDB" id="A0A6V7V3R8"/>
<dbReference type="OrthoDB" id="6090360at2759"/>
<evidence type="ECO:0000313" key="3">
    <source>
        <dbReference type="Proteomes" id="UP000580250"/>
    </source>
</evidence>
<feature type="transmembrane region" description="Helical" evidence="1">
    <location>
        <begin position="35"/>
        <end position="57"/>
    </location>
</feature>
<proteinExistence type="predicted"/>
<keyword evidence="1" id="KW-0472">Membrane</keyword>
<protein>
    <submittedName>
        <fullName evidence="2">Uncharacterized protein</fullName>
    </submittedName>
</protein>
<reference evidence="2 3" key="1">
    <citation type="submission" date="2020-08" db="EMBL/GenBank/DDBJ databases">
        <authorList>
            <person name="Koutsovoulos G."/>
            <person name="Danchin GJ E."/>
        </authorList>
    </citation>
    <scope>NUCLEOTIDE SEQUENCE [LARGE SCALE GENOMIC DNA]</scope>
</reference>
<keyword evidence="1" id="KW-0812">Transmembrane</keyword>
<comment type="caution">
    <text evidence="2">The sequence shown here is derived from an EMBL/GenBank/DDBJ whole genome shotgun (WGS) entry which is preliminary data.</text>
</comment>